<dbReference type="PANTHER" id="PTHR10492:SF94">
    <property type="entry name" value="ATP-DEPENDENT DNA HELICASE"/>
    <property type="match status" value="1"/>
</dbReference>
<keyword evidence="1" id="KW-0234">DNA repair</keyword>
<proteinExistence type="inferred from homology"/>
<comment type="catalytic activity">
    <reaction evidence="1">
        <text>ATP + H2O = ADP + phosphate + H(+)</text>
        <dbReference type="Rhea" id="RHEA:13065"/>
        <dbReference type="ChEBI" id="CHEBI:15377"/>
        <dbReference type="ChEBI" id="CHEBI:15378"/>
        <dbReference type="ChEBI" id="CHEBI:30616"/>
        <dbReference type="ChEBI" id="CHEBI:43474"/>
        <dbReference type="ChEBI" id="CHEBI:456216"/>
        <dbReference type="EC" id="5.6.2.3"/>
    </reaction>
</comment>
<dbReference type="KEGG" id="jre:109006492"/>
<dbReference type="GO" id="GO:0000723">
    <property type="term" value="P:telomere maintenance"/>
    <property type="evidence" value="ECO:0007669"/>
    <property type="project" value="InterPro"/>
</dbReference>
<feature type="domain" description="DNA helicase Pif1-like DEAD-box helicase" evidence="2">
    <location>
        <begin position="2"/>
        <end position="66"/>
    </location>
</feature>
<dbReference type="STRING" id="51240.A0A2I4GBN4"/>
<dbReference type="SUPFAM" id="SSF52540">
    <property type="entry name" value="P-loop containing nucleoside triphosphate hydrolases"/>
    <property type="match status" value="1"/>
</dbReference>
<dbReference type="Pfam" id="PF05970">
    <property type="entry name" value="PIF1"/>
    <property type="match status" value="1"/>
</dbReference>
<dbReference type="InterPro" id="IPR027417">
    <property type="entry name" value="P-loop_NTPase"/>
</dbReference>
<keyword evidence="3" id="KW-1185">Reference proteome</keyword>
<dbReference type="GeneID" id="109006492"/>
<sequence>MLQDINDSDVTFGENVVVFGGDFQQVLPVVRKGMRQKQVNSSLVYSYLWPTLTKFHLTENMRARFDPVFSNYVLEVGNRMQPNTIDETIKIPNEMLVPYEDDNTSLDHLIEDVFHNIQEYSANILTMMNRAILTPKNGSVDEINALLIHRFQGEVH</sequence>
<keyword evidence="1" id="KW-0233">DNA recombination</keyword>
<dbReference type="AlphaFoldDB" id="A0A2I4GBN4"/>
<dbReference type="OrthoDB" id="1731748at2759"/>
<dbReference type="GO" id="GO:0043139">
    <property type="term" value="F:5'-3' DNA helicase activity"/>
    <property type="evidence" value="ECO:0007669"/>
    <property type="project" value="UniProtKB-EC"/>
</dbReference>
<evidence type="ECO:0000313" key="4">
    <source>
        <dbReference type="RefSeq" id="XP_018841324.1"/>
    </source>
</evidence>
<accession>A0A2I4GBN4</accession>
<name>A0A2I4GBN4_JUGRE</name>
<protein>
    <recommendedName>
        <fullName evidence="1">ATP-dependent DNA helicase</fullName>
        <ecNumber evidence="1">5.6.2.3</ecNumber>
    </recommendedName>
</protein>
<keyword evidence="1" id="KW-0227">DNA damage</keyword>
<dbReference type="GO" id="GO:0016887">
    <property type="term" value="F:ATP hydrolysis activity"/>
    <property type="evidence" value="ECO:0007669"/>
    <property type="project" value="RHEA"/>
</dbReference>
<dbReference type="Gramene" id="Jr16_15390_p1">
    <property type="protein sequence ID" value="cds.Jr16_15390_p1"/>
    <property type="gene ID" value="Jr16_15390"/>
</dbReference>
<keyword evidence="1" id="KW-0547">Nucleotide-binding</keyword>
<dbReference type="EC" id="5.6.2.3" evidence="1"/>
<dbReference type="RefSeq" id="XP_018841324.1">
    <property type="nucleotide sequence ID" value="XM_018985779.1"/>
</dbReference>
<keyword evidence="1" id="KW-0067">ATP-binding</keyword>
<evidence type="ECO:0000313" key="3">
    <source>
        <dbReference type="Proteomes" id="UP000235220"/>
    </source>
</evidence>
<comment type="similarity">
    <text evidence="1">Belongs to the helicase family.</text>
</comment>
<dbReference type="Proteomes" id="UP000235220">
    <property type="component" value="Chromosome 16"/>
</dbReference>
<evidence type="ECO:0000259" key="2">
    <source>
        <dbReference type="Pfam" id="PF05970"/>
    </source>
</evidence>
<dbReference type="GO" id="GO:0006310">
    <property type="term" value="P:DNA recombination"/>
    <property type="evidence" value="ECO:0007669"/>
    <property type="project" value="UniProtKB-KW"/>
</dbReference>
<comment type="cofactor">
    <cofactor evidence="1">
        <name>Mg(2+)</name>
        <dbReference type="ChEBI" id="CHEBI:18420"/>
    </cofactor>
</comment>
<organism evidence="3 4">
    <name type="scientific">Juglans regia</name>
    <name type="common">English walnut</name>
    <dbReference type="NCBI Taxonomy" id="51240"/>
    <lineage>
        <taxon>Eukaryota</taxon>
        <taxon>Viridiplantae</taxon>
        <taxon>Streptophyta</taxon>
        <taxon>Embryophyta</taxon>
        <taxon>Tracheophyta</taxon>
        <taxon>Spermatophyta</taxon>
        <taxon>Magnoliopsida</taxon>
        <taxon>eudicotyledons</taxon>
        <taxon>Gunneridae</taxon>
        <taxon>Pentapetalae</taxon>
        <taxon>rosids</taxon>
        <taxon>fabids</taxon>
        <taxon>Fagales</taxon>
        <taxon>Juglandaceae</taxon>
        <taxon>Juglans</taxon>
    </lineage>
</organism>
<keyword evidence="1" id="KW-0378">Hydrolase</keyword>
<keyword evidence="1" id="KW-0347">Helicase</keyword>
<gene>
    <name evidence="4" type="primary">LOC109006492</name>
</gene>
<evidence type="ECO:0000256" key="1">
    <source>
        <dbReference type="RuleBase" id="RU363044"/>
    </source>
</evidence>
<dbReference type="GO" id="GO:0006281">
    <property type="term" value="P:DNA repair"/>
    <property type="evidence" value="ECO:0007669"/>
    <property type="project" value="UniProtKB-KW"/>
</dbReference>
<dbReference type="InterPro" id="IPR010285">
    <property type="entry name" value="DNA_helicase_pif1-like_DEAD"/>
</dbReference>
<reference evidence="4" key="1">
    <citation type="submission" date="2025-08" db="UniProtKB">
        <authorList>
            <consortium name="RefSeq"/>
        </authorList>
    </citation>
    <scope>IDENTIFICATION</scope>
    <source>
        <tissue evidence="4">Leaves</tissue>
    </source>
</reference>
<dbReference type="PANTHER" id="PTHR10492">
    <property type="match status" value="1"/>
</dbReference>
<dbReference type="GO" id="GO:0005524">
    <property type="term" value="F:ATP binding"/>
    <property type="evidence" value="ECO:0007669"/>
    <property type="project" value="UniProtKB-KW"/>
</dbReference>